<feature type="transmembrane region" description="Helical" evidence="7">
    <location>
        <begin position="118"/>
        <end position="134"/>
    </location>
</feature>
<comment type="subcellular location">
    <subcellularLocation>
        <location evidence="1">Membrane</location>
        <topology evidence="1">Multi-pass membrane protein</topology>
    </subcellularLocation>
</comment>
<evidence type="ECO:0000313" key="8">
    <source>
        <dbReference type="EMBL" id="BBG29636.1"/>
    </source>
</evidence>
<keyword evidence="4 7" id="KW-0812">Transmembrane</keyword>
<keyword evidence="9" id="KW-1185">Reference proteome</keyword>
<evidence type="ECO:0000256" key="1">
    <source>
        <dbReference type="ARBA" id="ARBA00004141"/>
    </source>
</evidence>
<evidence type="ECO:0000256" key="2">
    <source>
        <dbReference type="ARBA" id="ARBA00022448"/>
    </source>
</evidence>
<organism evidence="8 9">
    <name type="scientific">Zymobacter palmae</name>
    <dbReference type="NCBI Taxonomy" id="33074"/>
    <lineage>
        <taxon>Bacteria</taxon>
        <taxon>Pseudomonadati</taxon>
        <taxon>Pseudomonadota</taxon>
        <taxon>Gammaproteobacteria</taxon>
        <taxon>Oceanospirillales</taxon>
        <taxon>Halomonadaceae</taxon>
        <taxon>Zymobacter group</taxon>
        <taxon>Zymobacter</taxon>
    </lineage>
</organism>
<gene>
    <name evidence="8" type="ORF">ZBT109_0862</name>
</gene>
<evidence type="ECO:0000256" key="4">
    <source>
        <dbReference type="ARBA" id="ARBA00022692"/>
    </source>
</evidence>
<dbReference type="Pfam" id="PF03547">
    <property type="entry name" value="Mem_trans"/>
    <property type="match status" value="2"/>
</dbReference>
<dbReference type="InterPro" id="IPR004776">
    <property type="entry name" value="Mem_transp_PIN-like"/>
</dbReference>
<keyword evidence="3" id="KW-1003">Cell membrane</keyword>
<keyword evidence="5 7" id="KW-1133">Transmembrane helix</keyword>
<dbReference type="AlphaFoldDB" id="A0A348HDD4"/>
<dbReference type="STRING" id="1123510.GCA_000620025_02232"/>
<proteinExistence type="predicted"/>
<name>A0A348HDD4_9GAMM</name>
<dbReference type="GO" id="GO:0016020">
    <property type="term" value="C:membrane"/>
    <property type="evidence" value="ECO:0007669"/>
    <property type="project" value="UniProtKB-SubCell"/>
</dbReference>
<dbReference type="Proteomes" id="UP000267342">
    <property type="component" value="Chromosome"/>
</dbReference>
<dbReference type="PANTHER" id="PTHR36838">
    <property type="entry name" value="AUXIN EFFLUX CARRIER FAMILY PROTEIN"/>
    <property type="match status" value="1"/>
</dbReference>
<feature type="transmembrane region" description="Helical" evidence="7">
    <location>
        <begin position="238"/>
        <end position="256"/>
    </location>
</feature>
<dbReference type="RefSeq" id="WP_027705304.1">
    <property type="nucleotide sequence ID" value="NZ_AP018933.1"/>
</dbReference>
<reference evidence="8 9" key="1">
    <citation type="submission" date="2018-09" db="EMBL/GenBank/DDBJ databases">
        <title>Zymobacter palmae IAM14233 (=T109) whole genome analysis.</title>
        <authorList>
            <person name="Yanase H."/>
        </authorList>
    </citation>
    <scope>NUCLEOTIDE SEQUENCE [LARGE SCALE GENOMIC DNA]</scope>
    <source>
        <strain evidence="8 9">IAM14233</strain>
    </source>
</reference>
<feature type="transmembrane region" description="Helical" evidence="7">
    <location>
        <begin position="180"/>
        <end position="200"/>
    </location>
</feature>
<keyword evidence="6 7" id="KW-0472">Membrane</keyword>
<dbReference type="GO" id="GO:0055085">
    <property type="term" value="P:transmembrane transport"/>
    <property type="evidence" value="ECO:0007669"/>
    <property type="project" value="InterPro"/>
</dbReference>
<sequence length="295" mass="32128">MFSQLFAVMAPVLFGAGLGFFWIKLGYSFPTAFVSRLTLNIGTPCLILAKLPTSGVTMANFNSILVAMVMIMILMAIAGYGLCRWRKLDWQVYLPAMLFPNTGNMGLPISQYAFKDKGFGIAIAIMVIVSLVQFTQGSMTSKKPLLSFIKTPTIYAIAISLIMMATNSHLPGWLFNTVDLISGFTIPLMLITLGVSLASIQAKNIVVGLSFGLLRTLLAVAICLLVSTVLHLDAYKTGQILLQVCMPVAVYNYLFAQRAGRSPETVAGLVLCSTLLSFIYLPIILHFIFIYAPSV</sequence>
<accession>A0A348HDD4</accession>
<feature type="transmembrane region" description="Helical" evidence="7">
    <location>
        <begin position="212"/>
        <end position="232"/>
    </location>
</feature>
<feature type="transmembrane region" description="Helical" evidence="7">
    <location>
        <begin position="268"/>
        <end position="292"/>
    </location>
</feature>
<feature type="transmembrane region" description="Helical" evidence="7">
    <location>
        <begin position="5"/>
        <end position="23"/>
    </location>
</feature>
<dbReference type="KEGG" id="zpl:ZBT109_0862"/>
<dbReference type="PANTHER" id="PTHR36838:SF1">
    <property type="entry name" value="SLR1864 PROTEIN"/>
    <property type="match status" value="1"/>
</dbReference>
<dbReference type="OrthoDB" id="3238001at2"/>
<evidence type="ECO:0000256" key="7">
    <source>
        <dbReference type="SAM" id="Phobius"/>
    </source>
</evidence>
<evidence type="ECO:0000256" key="5">
    <source>
        <dbReference type="ARBA" id="ARBA00022989"/>
    </source>
</evidence>
<evidence type="ECO:0000313" key="9">
    <source>
        <dbReference type="Proteomes" id="UP000267342"/>
    </source>
</evidence>
<dbReference type="EMBL" id="AP018933">
    <property type="protein sequence ID" value="BBG29636.1"/>
    <property type="molecule type" value="Genomic_DNA"/>
</dbReference>
<feature type="transmembrane region" description="Helical" evidence="7">
    <location>
        <begin position="154"/>
        <end position="174"/>
    </location>
</feature>
<protein>
    <submittedName>
        <fullName evidence="8">Predicted permeases</fullName>
    </submittedName>
</protein>
<keyword evidence="2" id="KW-0813">Transport</keyword>
<evidence type="ECO:0000256" key="6">
    <source>
        <dbReference type="ARBA" id="ARBA00023136"/>
    </source>
</evidence>
<feature type="transmembrane region" description="Helical" evidence="7">
    <location>
        <begin position="61"/>
        <end position="82"/>
    </location>
</feature>
<evidence type="ECO:0000256" key="3">
    <source>
        <dbReference type="ARBA" id="ARBA00022475"/>
    </source>
</evidence>